<feature type="transmembrane region" description="Helical" evidence="7">
    <location>
        <begin position="117"/>
        <end position="137"/>
    </location>
</feature>
<keyword evidence="5 7" id="KW-0472">Membrane</keyword>
<comment type="similarity">
    <text evidence="2">Belongs to the drug/metabolite transporter (DMT) superfamily. Plant drug/metabolite exporter (P-DME) (TC 2.A.7.4) family.</text>
</comment>
<dbReference type="PANTHER" id="PTHR22911">
    <property type="entry name" value="ACYL-MALONYL CONDENSING ENZYME-RELATED"/>
    <property type="match status" value="1"/>
</dbReference>
<feature type="transmembrane region" description="Helical" evidence="7">
    <location>
        <begin position="262"/>
        <end position="284"/>
    </location>
</feature>
<name>A0A9W6BYD0_9CHLO</name>
<feature type="region of interest" description="Disordered" evidence="6">
    <location>
        <begin position="374"/>
        <end position="423"/>
    </location>
</feature>
<feature type="transmembrane region" description="Helical" evidence="7">
    <location>
        <begin position="169"/>
        <end position="187"/>
    </location>
</feature>
<evidence type="ECO:0000256" key="5">
    <source>
        <dbReference type="ARBA" id="ARBA00023136"/>
    </source>
</evidence>
<evidence type="ECO:0000256" key="2">
    <source>
        <dbReference type="ARBA" id="ARBA00007635"/>
    </source>
</evidence>
<feature type="transmembrane region" description="Helical" evidence="7">
    <location>
        <begin position="143"/>
        <end position="162"/>
    </location>
</feature>
<feature type="transmembrane region" description="Helical" evidence="7">
    <location>
        <begin position="232"/>
        <end position="255"/>
    </location>
</feature>
<dbReference type="EMBL" id="BRXU01000034">
    <property type="protein sequence ID" value="GLC60454.1"/>
    <property type="molecule type" value="Genomic_DNA"/>
</dbReference>
<evidence type="ECO:0000256" key="6">
    <source>
        <dbReference type="SAM" id="MobiDB-lite"/>
    </source>
</evidence>
<keyword evidence="10" id="KW-1185">Reference proteome</keyword>
<dbReference type="Pfam" id="PF00892">
    <property type="entry name" value="EamA"/>
    <property type="match status" value="2"/>
</dbReference>
<sequence>MATIVQVVMQSQPVPDDDTPLLGDGPVSTNDRALVSPLTAHRRRLEALVRAGWDSGVACVCCAALVFSFAALFVKLMGSSIPVFQIVAFRSLASFAICAAYARAARISPLFGRRANLRFLISRGLFGAAAMTTYYFSIRMLPLADAVTLFFLNPAITAVVAWAILKEPLGLRGVCGVLVSVCGLILLTRPPFLFGHTGSGSSAGGLHGDGGVGVGTAGAGDGAGGGWDRDRLLGSMFGLLSALLSAGAFISIRYIGKSEPALVVSVYFHVCAAGSSLAPLAAGVPAPAVWPSGPQWALLAGVGCCSFWGQILIGRSFQLLNAARASAINLTQVVYSYLLGLIFLHESLTLFGGGGSVLIAAGAVLVNLRPKKPPPAADAAAPAKEDADAPATGWDNNKDGTTTTTTTATSGDSEAVPAEDCGAGRHQNGVAVVQATGGSGAALELVAVWRGGGSGDGRAEEGRRGPWRGAEQGELEVRPLLPGPAELPGQRGSDGAGEADAVAGGVGRQAQDAGMGAATRGTGVDAAVGCRGAGGGGGDGALATFAAMAAALDPGPGCSSSSAGGVVHEGGGRQGEVGGGGGGEDWGGGQGPRPADCGTNRAEAASRSVGSSAAASPPDSAGG</sequence>
<feature type="region of interest" description="Disordered" evidence="6">
    <location>
        <begin position="485"/>
        <end position="520"/>
    </location>
</feature>
<feature type="region of interest" description="Disordered" evidence="6">
    <location>
        <begin position="554"/>
        <end position="623"/>
    </location>
</feature>
<dbReference type="AlphaFoldDB" id="A0A9W6BYD0"/>
<reference evidence="9 10" key="1">
    <citation type="journal article" date="2023" name="Commun. Biol.">
        <title>Reorganization of the ancestral sex-determining regions during the evolution of trioecy in Pleodorina starrii.</title>
        <authorList>
            <person name="Takahashi K."/>
            <person name="Suzuki S."/>
            <person name="Kawai-Toyooka H."/>
            <person name="Yamamoto K."/>
            <person name="Hamaji T."/>
            <person name="Ootsuki R."/>
            <person name="Yamaguchi H."/>
            <person name="Kawachi M."/>
            <person name="Higashiyama T."/>
            <person name="Nozaki H."/>
        </authorList>
    </citation>
    <scope>NUCLEOTIDE SEQUENCE [LARGE SCALE GENOMIC DNA]</scope>
    <source>
        <strain evidence="9 10">NIES-4479</strain>
    </source>
</reference>
<protein>
    <recommendedName>
        <fullName evidence="8">EamA domain-containing protein</fullName>
    </recommendedName>
</protein>
<evidence type="ECO:0000256" key="4">
    <source>
        <dbReference type="ARBA" id="ARBA00022989"/>
    </source>
</evidence>
<dbReference type="InterPro" id="IPR000620">
    <property type="entry name" value="EamA_dom"/>
</dbReference>
<evidence type="ECO:0000259" key="8">
    <source>
        <dbReference type="Pfam" id="PF00892"/>
    </source>
</evidence>
<proteinExistence type="inferred from homology"/>
<comment type="caution">
    <text evidence="9">The sequence shown here is derived from an EMBL/GenBank/DDBJ whole genome shotgun (WGS) entry which is preliminary data.</text>
</comment>
<feature type="transmembrane region" description="Helical" evidence="7">
    <location>
        <begin position="51"/>
        <end position="74"/>
    </location>
</feature>
<gene>
    <name evidence="9" type="primary">PLEST002048</name>
    <name evidence="9" type="ORF">PLESTB_001614200</name>
</gene>
<evidence type="ECO:0000256" key="3">
    <source>
        <dbReference type="ARBA" id="ARBA00022692"/>
    </source>
</evidence>
<feature type="region of interest" description="Disordered" evidence="6">
    <location>
        <begin position="451"/>
        <end position="471"/>
    </location>
</feature>
<comment type="subcellular location">
    <subcellularLocation>
        <location evidence="1">Membrane</location>
        <topology evidence="1">Multi-pass membrane protein</topology>
    </subcellularLocation>
</comment>
<dbReference type="InterPro" id="IPR037185">
    <property type="entry name" value="EmrE-like"/>
</dbReference>
<dbReference type="SUPFAM" id="SSF103481">
    <property type="entry name" value="Multidrug resistance efflux transporter EmrE"/>
    <property type="match status" value="2"/>
</dbReference>
<evidence type="ECO:0000256" key="1">
    <source>
        <dbReference type="ARBA" id="ARBA00004141"/>
    </source>
</evidence>
<dbReference type="PANTHER" id="PTHR22911:SF6">
    <property type="entry name" value="SOLUTE CARRIER FAMILY 35 MEMBER G1"/>
    <property type="match status" value="1"/>
</dbReference>
<evidence type="ECO:0000313" key="10">
    <source>
        <dbReference type="Proteomes" id="UP001165080"/>
    </source>
</evidence>
<feature type="compositionally biased region" description="Low complexity" evidence="6">
    <location>
        <begin position="554"/>
        <end position="566"/>
    </location>
</feature>
<feature type="compositionally biased region" description="Gly residues" evidence="6">
    <location>
        <begin position="567"/>
        <end position="591"/>
    </location>
</feature>
<organism evidence="9 10">
    <name type="scientific">Pleodorina starrii</name>
    <dbReference type="NCBI Taxonomy" id="330485"/>
    <lineage>
        <taxon>Eukaryota</taxon>
        <taxon>Viridiplantae</taxon>
        <taxon>Chlorophyta</taxon>
        <taxon>core chlorophytes</taxon>
        <taxon>Chlorophyceae</taxon>
        <taxon>CS clade</taxon>
        <taxon>Chlamydomonadales</taxon>
        <taxon>Volvocaceae</taxon>
        <taxon>Pleodorina</taxon>
    </lineage>
</organism>
<evidence type="ECO:0000313" key="9">
    <source>
        <dbReference type="EMBL" id="GLC60454.1"/>
    </source>
</evidence>
<accession>A0A9W6BYD0</accession>
<feature type="domain" description="EamA" evidence="8">
    <location>
        <begin position="233"/>
        <end position="367"/>
    </location>
</feature>
<keyword evidence="3 7" id="KW-0812">Transmembrane</keyword>
<feature type="domain" description="EamA" evidence="8">
    <location>
        <begin position="55"/>
        <end position="188"/>
    </location>
</feature>
<keyword evidence="4 7" id="KW-1133">Transmembrane helix</keyword>
<evidence type="ECO:0000256" key="7">
    <source>
        <dbReference type="SAM" id="Phobius"/>
    </source>
</evidence>
<feature type="transmembrane region" description="Helical" evidence="7">
    <location>
        <begin position="296"/>
        <end position="313"/>
    </location>
</feature>
<dbReference type="GO" id="GO:0016020">
    <property type="term" value="C:membrane"/>
    <property type="evidence" value="ECO:0007669"/>
    <property type="project" value="UniProtKB-SubCell"/>
</dbReference>
<dbReference type="Proteomes" id="UP001165080">
    <property type="component" value="Unassembled WGS sequence"/>
</dbReference>
<feature type="compositionally biased region" description="Low complexity" evidence="6">
    <location>
        <begin position="605"/>
        <end position="623"/>
    </location>
</feature>
<feature type="transmembrane region" description="Helical" evidence="7">
    <location>
        <begin position="86"/>
        <end position="105"/>
    </location>
</feature>